<accession>A0ABV9CWJ1</accession>
<dbReference type="InterPro" id="IPR029058">
    <property type="entry name" value="AB_hydrolase_fold"/>
</dbReference>
<feature type="non-terminal residue" evidence="3">
    <location>
        <position position="1"/>
    </location>
</feature>
<protein>
    <submittedName>
        <fullName evidence="3">Alpha/beta hydrolase family esterase</fullName>
    </submittedName>
</protein>
<dbReference type="NCBIfam" id="TIGR01840">
    <property type="entry name" value="esterase_phb"/>
    <property type="match status" value="1"/>
</dbReference>
<dbReference type="InterPro" id="IPR010126">
    <property type="entry name" value="Esterase_phb"/>
</dbReference>
<keyword evidence="4" id="KW-1185">Reference proteome</keyword>
<comment type="caution">
    <text evidence="3">The sequence shown here is derived from an EMBL/GenBank/DDBJ whole genome shotgun (WGS) entry which is preliminary data.</text>
</comment>
<dbReference type="GO" id="GO:0016787">
    <property type="term" value="F:hydrolase activity"/>
    <property type="evidence" value="ECO:0007669"/>
    <property type="project" value="UniProtKB-KW"/>
</dbReference>
<name>A0ABV9CWJ1_9ACTN</name>
<dbReference type="EMBL" id="JBHSFP010000104">
    <property type="protein sequence ID" value="MFC4537148.1"/>
    <property type="molecule type" value="Genomic_DNA"/>
</dbReference>
<organism evidence="3 4">
    <name type="scientific">Sphaerisporangium dianthi</name>
    <dbReference type="NCBI Taxonomy" id="1436120"/>
    <lineage>
        <taxon>Bacteria</taxon>
        <taxon>Bacillati</taxon>
        <taxon>Actinomycetota</taxon>
        <taxon>Actinomycetes</taxon>
        <taxon>Streptosporangiales</taxon>
        <taxon>Streptosporangiaceae</taxon>
        <taxon>Sphaerisporangium</taxon>
    </lineage>
</organism>
<dbReference type="PANTHER" id="PTHR43037">
    <property type="entry name" value="UNNAMED PRODUCT-RELATED"/>
    <property type="match status" value="1"/>
</dbReference>
<keyword evidence="1" id="KW-0732">Signal</keyword>
<sequence length="287" mass="30864">AAAATLTEVTNFGANPGNLRMHLYVPDNRPTNPAIVLAMHPCGGSGPGFYSSSEFASLADRYGFIVIYPSASKKSNCFDNWSEASKARNGQTDPVSLMSMITYVQQQRGGDPNRVYATGSSSGAMMTNAMLALYPEVFKAGAAFMGVPFTCFPNEAAYSPGGNPAPCVNITAQQWGDRARNANPTYRGPWPRMQLWHGTNDNVVAYSELEEEIKQWTNLHGLSQTPTSTTTPRTNWNLRRYADTTGSVKVEAYSIQGAGHNLPSSGMAAVAIEFFGLTGTNPTPTPT</sequence>
<evidence type="ECO:0000313" key="3">
    <source>
        <dbReference type="EMBL" id="MFC4537148.1"/>
    </source>
</evidence>
<gene>
    <name evidence="3" type="ORF">ACFO60_40795</name>
</gene>
<reference evidence="4" key="1">
    <citation type="journal article" date="2019" name="Int. J. Syst. Evol. Microbiol.">
        <title>The Global Catalogue of Microorganisms (GCM) 10K type strain sequencing project: providing services to taxonomists for standard genome sequencing and annotation.</title>
        <authorList>
            <consortium name="The Broad Institute Genomics Platform"/>
            <consortium name="The Broad Institute Genome Sequencing Center for Infectious Disease"/>
            <person name="Wu L."/>
            <person name="Ma J."/>
        </authorList>
    </citation>
    <scope>NUCLEOTIDE SEQUENCE [LARGE SCALE GENOMIC DNA]</scope>
    <source>
        <strain evidence="4">CGMCC 4.7132</strain>
    </source>
</reference>
<evidence type="ECO:0000256" key="2">
    <source>
        <dbReference type="ARBA" id="ARBA00022801"/>
    </source>
</evidence>
<dbReference type="PANTHER" id="PTHR43037:SF5">
    <property type="entry name" value="FERULOYL ESTERASE"/>
    <property type="match status" value="1"/>
</dbReference>
<evidence type="ECO:0000313" key="4">
    <source>
        <dbReference type="Proteomes" id="UP001596004"/>
    </source>
</evidence>
<dbReference type="Pfam" id="PF10503">
    <property type="entry name" value="Esterase_PHB"/>
    <property type="match status" value="1"/>
</dbReference>
<evidence type="ECO:0000256" key="1">
    <source>
        <dbReference type="ARBA" id="ARBA00022729"/>
    </source>
</evidence>
<feature type="non-terminal residue" evidence="3">
    <location>
        <position position="287"/>
    </location>
</feature>
<dbReference type="InterPro" id="IPR050955">
    <property type="entry name" value="Plant_Biomass_Hydrol_Est"/>
</dbReference>
<dbReference type="Gene3D" id="3.40.50.1820">
    <property type="entry name" value="alpha/beta hydrolase"/>
    <property type="match status" value="1"/>
</dbReference>
<dbReference type="RefSeq" id="WP_380852907.1">
    <property type="nucleotide sequence ID" value="NZ_JBHSFP010000104.1"/>
</dbReference>
<proteinExistence type="predicted"/>
<dbReference type="SUPFAM" id="SSF53474">
    <property type="entry name" value="alpha/beta-Hydrolases"/>
    <property type="match status" value="2"/>
</dbReference>
<dbReference type="Proteomes" id="UP001596004">
    <property type="component" value="Unassembled WGS sequence"/>
</dbReference>
<keyword evidence="2 3" id="KW-0378">Hydrolase</keyword>